<protein>
    <submittedName>
        <fullName evidence="1">Uncharacterized protein</fullName>
    </submittedName>
</protein>
<accession>Q10NY4</accession>
<reference evidence="1" key="2">
    <citation type="submission" date="2006-06" db="EMBL/GenBank/DDBJ databases">
        <authorList>
            <person name="Buell R."/>
            <person name="Wing R.A."/>
            <person name="McCombie W.A."/>
            <person name="Ouyang S."/>
        </authorList>
    </citation>
    <scope>NUCLEOTIDE SEQUENCE</scope>
</reference>
<dbReference type="AlphaFoldDB" id="Q10NY4"/>
<sequence>MAVAPPPEVVVAAGVGAAAGSALEEGEGVAGDDEGS</sequence>
<dbReference type="EMBL" id="DP000009">
    <property type="protein sequence ID" value="ABF95021.1"/>
    <property type="molecule type" value="Genomic_DNA"/>
</dbReference>
<organism evidence="1">
    <name type="scientific">Oryza sativa subsp. japonica</name>
    <name type="common">Rice</name>
    <dbReference type="NCBI Taxonomy" id="39947"/>
    <lineage>
        <taxon>Eukaryota</taxon>
        <taxon>Viridiplantae</taxon>
        <taxon>Streptophyta</taxon>
        <taxon>Embryophyta</taxon>
        <taxon>Tracheophyta</taxon>
        <taxon>Spermatophyta</taxon>
        <taxon>Magnoliopsida</taxon>
        <taxon>Liliopsida</taxon>
        <taxon>Poales</taxon>
        <taxon>Poaceae</taxon>
        <taxon>BOP clade</taxon>
        <taxon>Oryzoideae</taxon>
        <taxon>Oryzeae</taxon>
        <taxon>Oryzinae</taxon>
        <taxon>Oryza</taxon>
        <taxon>Oryza sativa</taxon>
    </lineage>
</organism>
<name>Q10NY4_ORYSJ</name>
<gene>
    <name evidence="1" type="ordered locus">LOC_Os03g14959</name>
</gene>
<evidence type="ECO:0000313" key="1">
    <source>
        <dbReference type="EMBL" id="ABF95021.1"/>
    </source>
</evidence>
<reference evidence="1" key="1">
    <citation type="journal article" date="2005" name="Genome Res.">
        <title>Sequence, annotation, and analysis of synteny between rice chromosome 3 and diverged grass species.</title>
        <authorList>
            <consortium name="Rice Chromosome 3 Sequencing Consortium"/>
            <person name="Buell C.R."/>
            <person name="Yuan Q."/>
            <person name="Ouyang S."/>
            <person name="Liu J."/>
            <person name="Zhu W."/>
            <person name="Wang A."/>
            <person name="Maiti R."/>
            <person name="Haas B."/>
            <person name="Wortman J."/>
            <person name="Pertea M."/>
            <person name="Jones K.M."/>
            <person name="Kim M."/>
            <person name="Overton L."/>
            <person name="Tsitrin T."/>
            <person name="Fadrosh D."/>
            <person name="Bera J."/>
            <person name="Weaver B."/>
            <person name="Jin S."/>
            <person name="Johri S."/>
            <person name="Reardon M."/>
            <person name="Webb K."/>
            <person name="Hill J."/>
            <person name="Moffat K."/>
            <person name="Tallon L."/>
            <person name="Van Aken S."/>
            <person name="Lewis M."/>
            <person name="Utterback T."/>
            <person name="Feldblyum T."/>
            <person name="Zismann V."/>
            <person name="Iobst S."/>
            <person name="Hsiao J."/>
            <person name="de Vazeille A.R."/>
            <person name="Salzberg S.L."/>
            <person name="White O."/>
            <person name="Fraser C."/>
            <person name="Yu Y."/>
            <person name="Kim H."/>
            <person name="Rambo T."/>
            <person name="Currie J."/>
            <person name="Collura K."/>
            <person name="Kernodle-Thompson S."/>
            <person name="Wei F."/>
            <person name="Kudrna K."/>
            <person name="Ammiraju J.S."/>
            <person name="Luo M."/>
            <person name="Goicoechea J.L."/>
            <person name="Wing R.A."/>
            <person name="Henry D."/>
            <person name="Oates R."/>
            <person name="Palmer M."/>
            <person name="Pries G."/>
            <person name="Saski C."/>
            <person name="Simmons J."/>
            <person name="Soderlund C."/>
            <person name="Nelson W."/>
            <person name="de la Bastide M."/>
            <person name="Spiegel L."/>
            <person name="Nascimento L."/>
            <person name="Huang E."/>
            <person name="Preston R."/>
            <person name="Zutavern T."/>
            <person name="Palmer L."/>
            <person name="O'Shaughnessy A."/>
            <person name="Dike S."/>
            <person name="McCombie W.R."/>
            <person name="Minx P."/>
            <person name="Cordum H."/>
            <person name="Wilson R."/>
            <person name="Jin W."/>
            <person name="Lee H.R."/>
            <person name="Jiang J."/>
            <person name="Jackson S."/>
        </authorList>
    </citation>
    <scope>NUCLEOTIDE SEQUENCE [LARGE SCALE GENOMIC DNA]</scope>
</reference>
<proteinExistence type="predicted"/>